<dbReference type="Proteomes" id="UP000193067">
    <property type="component" value="Unassembled WGS sequence"/>
</dbReference>
<organism evidence="1 2">
    <name type="scientific">Trametes coccinea (strain BRFM310)</name>
    <name type="common">Pycnoporus coccineus</name>
    <dbReference type="NCBI Taxonomy" id="1353009"/>
    <lineage>
        <taxon>Eukaryota</taxon>
        <taxon>Fungi</taxon>
        <taxon>Dikarya</taxon>
        <taxon>Basidiomycota</taxon>
        <taxon>Agaricomycotina</taxon>
        <taxon>Agaricomycetes</taxon>
        <taxon>Polyporales</taxon>
        <taxon>Polyporaceae</taxon>
        <taxon>Trametes</taxon>
    </lineage>
</organism>
<gene>
    <name evidence="1" type="ORF">PYCCODRAFT_1462877</name>
</gene>
<name>A0A1Y2J5N8_TRAC3</name>
<keyword evidence="2" id="KW-1185">Reference proteome</keyword>
<sequence length="78" mass="8574">MDPFPIGTRVFFLEGGKTRTGVVQDTETIEGLRFVIIKLDDGSPKPVKLPWVSADFYGFFMGLTEFSLSSVNAVSKAN</sequence>
<dbReference type="EMBL" id="KZ084086">
    <property type="protein sequence ID" value="OSD08676.1"/>
    <property type="molecule type" value="Genomic_DNA"/>
</dbReference>
<proteinExistence type="predicted"/>
<accession>A0A1Y2J5N8</accession>
<reference evidence="1 2" key="1">
    <citation type="journal article" date="2015" name="Biotechnol. Biofuels">
        <title>Enhanced degradation of softwood versus hardwood by the white-rot fungus Pycnoporus coccineus.</title>
        <authorList>
            <person name="Couturier M."/>
            <person name="Navarro D."/>
            <person name="Chevret D."/>
            <person name="Henrissat B."/>
            <person name="Piumi F."/>
            <person name="Ruiz-Duenas F.J."/>
            <person name="Martinez A.T."/>
            <person name="Grigoriev I.V."/>
            <person name="Riley R."/>
            <person name="Lipzen A."/>
            <person name="Berrin J.G."/>
            <person name="Master E.R."/>
            <person name="Rosso M.N."/>
        </authorList>
    </citation>
    <scope>NUCLEOTIDE SEQUENCE [LARGE SCALE GENOMIC DNA]</scope>
    <source>
        <strain evidence="1 2">BRFM310</strain>
    </source>
</reference>
<evidence type="ECO:0008006" key="3">
    <source>
        <dbReference type="Google" id="ProtNLM"/>
    </source>
</evidence>
<evidence type="ECO:0000313" key="1">
    <source>
        <dbReference type="EMBL" id="OSD08676.1"/>
    </source>
</evidence>
<protein>
    <recommendedName>
        <fullName evidence="3">KOW domain-containing protein</fullName>
    </recommendedName>
</protein>
<evidence type="ECO:0000313" key="2">
    <source>
        <dbReference type="Proteomes" id="UP000193067"/>
    </source>
</evidence>
<dbReference type="OrthoDB" id="2713757at2759"/>
<dbReference type="AlphaFoldDB" id="A0A1Y2J5N8"/>